<protein>
    <recommendedName>
        <fullName evidence="2">Putative 4-hydroxy-4-methyl-2-oxoglutarate aldolase</fullName>
    </recommendedName>
    <alternativeName>
        <fullName evidence="3">Regulator of ribonuclease activity homolog</fullName>
    </alternativeName>
    <alternativeName>
        <fullName evidence="4">RraA-like protein</fullName>
    </alternativeName>
</protein>
<dbReference type="InterPro" id="IPR005493">
    <property type="entry name" value="RraA/RraA-like"/>
</dbReference>
<evidence type="ECO:0000256" key="2">
    <source>
        <dbReference type="ARBA" id="ARBA00016549"/>
    </source>
</evidence>
<evidence type="ECO:0000256" key="3">
    <source>
        <dbReference type="ARBA" id="ARBA00029596"/>
    </source>
</evidence>
<evidence type="ECO:0000313" key="6">
    <source>
        <dbReference type="EMBL" id="PEH89428.1"/>
    </source>
</evidence>
<accession>A0A2A7UVY9</accession>
<evidence type="ECO:0000313" key="7">
    <source>
        <dbReference type="Proteomes" id="UP000220246"/>
    </source>
</evidence>
<dbReference type="Proteomes" id="UP000220246">
    <property type="component" value="Unassembled WGS sequence"/>
</dbReference>
<dbReference type="GO" id="GO:0046872">
    <property type="term" value="F:metal ion binding"/>
    <property type="evidence" value="ECO:0007669"/>
    <property type="project" value="UniProtKB-KW"/>
</dbReference>
<dbReference type="InterPro" id="IPR036704">
    <property type="entry name" value="RraA/RraA-like_sf"/>
</dbReference>
<dbReference type="SUPFAM" id="SSF89562">
    <property type="entry name" value="RraA-like"/>
    <property type="match status" value="1"/>
</dbReference>
<feature type="binding site" evidence="5">
    <location>
        <position position="123"/>
    </location>
    <ligand>
        <name>substrate</name>
    </ligand>
</feature>
<dbReference type="GeneID" id="80801572"/>
<dbReference type="RefSeq" id="WP_066534193.1">
    <property type="nucleotide sequence ID" value="NZ_JAOBYP010000009.1"/>
</dbReference>
<dbReference type="CDD" id="cd16841">
    <property type="entry name" value="RraA_family"/>
    <property type="match status" value="1"/>
</dbReference>
<keyword evidence="5" id="KW-0479">Metal-binding</keyword>
<dbReference type="NCBIfam" id="NF004850">
    <property type="entry name" value="PRK06201.1"/>
    <property type="match status" value="1"/>
</dbReference>
<comment type="caution">
    <text evidence="6">The sequence shown here is derived from an EMBL/GenBank/DDBJ whole genome shotgun (WGS) entry which is preliminary data.</text>
</comment>
<keyword evidence="5" id="KW-0460">Magnesium</keyword>
<evidence type="ECO:0000256" key="1">
    <source>
        <dbReference type="ARBA" id="ARBA00001968"/>
    </source>
</evidence>
<dbReference type="OrthoDB" id="8717144at2"/>
<dbReference type="AlphaFoldDB" id="A0A2A7UVY9"/>
<dbReference type="PANTHER" id="PTHR33254">
    <property type="entry name" value="4-HYDROXY-4-METHYL-2-OXOGLUTARATE ALDOLASE 3-RELATED"/>
    <property type="match status" value="1"/>
</dbReference>
<dbReference type="STRING" id="1219032.GCA_001515545_01054"/>
<comment type="cofactor">
    <cofactor evidence="5">
        <name>Mg(2+)</name>
        <dbReference type="ChEBI" id="CHEBI:18420"/>
    </cofactor>
</comment>
<organism evidence="6 7">
    <name type="scientific">Comamonas terrigena</name>
    <dbReference type="NCBI Taxonomy" id="32013"/>
    <lineage>
        <taxon>Bacteria</taxon>
        <taxon>Pseudomonadati</taxon>
        <taxon>Pseudomonadota</taxon>
        <taxon>Betaproteobacteria</taxon>
        <taxon>Burkholderiales</taxon>
        <taxon>Comamonadaceae</taxon>
        <taxon>Comamonas</taxon>
    </lineage>
</organism>
<feature type="binding site" evidence="5">
    <location>
        <position position="124"/>
    </location>
    <ligand>
        <name>Mg(2+)</name>
        <dbReference type="ChEBI" id="CHEBI:18420"/>
    </ligand>
</feature>
<proteinExistence type="predicted"/>
<reference evidence="7" key="1">
    <citation type="submission" date="2017-09" db="EMBL/GenBank/DDBJ databases">
        <title>FDA dAtabase for Regulatory Grade micrObial Sequences (FDA-ARGOS): Supporting development and validation of Infectious Disease Dx tests.</title>
        <authorList>
            <person name="Minogue T."/>
            <person name="Wolcott M."/>
            <person name="Wasieloski L."/>
            <person name="Aguilar W."/>
            <person name="Moore D."/>
            <person name="Tallon L."/>
            <person name="Sadzewicz L."/>
            <person name="Ott S."/>
            <person name="Zhao X."/>
            <person name="Nagaraj S."/>
            <person name="Vavikolanu K."/>
            <person name="Aluvathingal J."/>
            <person name="Nadendla S."/>
            <person name="Sichtig H."/>
        </authorList>
    </citation>
    <scope>NUCLEOTIDE SEQUENCE [LARGE SCALE GENOMIC DNA]</scope>
    <source>
        <strain evidence="7">FDAARGOS_394</strain>
    </source>
</reference>
<name>A0A2A7UVY9_COMTR</name>
<evidence type="ECO:0000256" key="5">
    <source>
        <dbReference type="PIRSR" id="PIRSR605493-1"/>
    </source>
</evidence>
<feature type="binding site" evidence="5">
    <location>
        <begin position="101"/>
        <end position="104"/>
    </location>
    <ligand>
        <name>substrate</name>
    </ligand>
</feature>
<dbReference type="Gene3D" id="3.50.30.40">
    <property type="entry name" value="Ribonuclease E inhibitor RraA/RraA-like"/>
    <property type="match status" value="1"/>
</dbReference>
<keyword evidence="7" id="KW-1185">Reference proteome</keyword>
<dbReference type="PANTHER" id="PTHR33254:SF4">
    <property type="entry name" value="4-HYDROXY-4-METHYL-2-OXOGLUTARATE ALDOLASE 3-RELATED"/>
    <property type="match status" value="1"/>
</dbReference>
<gene>
    <name evidence="6" type="ORF">CRM82_13180</name>
</gene>
<evidence type="ECO:0000256" key="4">
    <source>
        <dbReference type="ARBA" id="ARBA00030169"/>
    </source>
</evidence>
<dbReference type="EMBL" id="PDEA01000001">
    <property type="protein sequence ID" value="PEH89428.1"/>
    <property type="molecule type" value="Genomic_DNA"/>
</dbReference>
<dbReference type="Pfam" id="PF03737">
    <property type="entry name" value="RraA-like"/>
    <property type="match status" value="1"/>
</dbReference>
<sequence length="224" mass="23426">MAEDQLGWRIDTGFARIPDALVAQARGIPVAVIGDVSHRLFSFPGGFRNYSSKANRVAGPALTVKVRPGDNLFLHKALDIALPGDVIVVAAGGALDNAIIGEMMGRYAVSRGIAGIVIDGAVRDIEGLAELPIPVYARGVTPNGPWKSGPGEIGYPIAAANVVVASGDLVVGDQDGIIVLPREDAVPVIEKALAHAATEAQWAQQIASRSWPRTWVDQAIAQGN</sequence>
<comment type="cofactor">
    <cofactor evidence="1">
        <name>a divalent metal cation</name>
        <dbReference type="ChEBI" id="CHEBI:60240"/>
    </cofactor>
</comment>